<dbReference type="PROSITE" id="PS50850">
    <property type="entry name" value="MFS"/>
    <property type="match status" value="1"/>
</dbReference>
<keyword evidence="8" id="KW-1185">Reference proteome</keyword>
<dbReference type="OrthoDB" id="6770063at2759"/>
<dbReference type="GO" id="GO:0016020">
    <property type="term" value="C:membrane"/>
    <property type="evidence" value="ECO:0007669"/>
    <property type="project" value="UniProtKB-SubCell"/>
</dbReference>
<dbReference type="Pfam" id="PF07690">
    <property type="entry name" value="MFS_1"/>
    <property type="match status" value="1"/>
</dbReference>
<comment type="subcellular location">
    <subcellularLocation>
        <location evidence="1">Membrane</location>
        <topology evidence="1">Multi-pass membrane protein</topology>
    </subcellularLocation>
</comment>
<accession>A0A1F5LQA8</accession>
<gene>
    <name evidence="7" type="ORF">PENARI_c004G05436</name>
</gene>
<evidence type="ECO:0000256" key="3">
    <source>
        <dbReference type="ARBA" id="ARBA00022989"/>
    </source>
</evidence>
<keyword evidence="4 5" id="KW-0472">Membrane</keyword>
<feature type="transmembrane region" description="Helical" evidence="5">
    <location>
        <begin position="139"/>
        <end position="164"/>
    </location>
</feature>
<comment type="caution">
    <text evidence="7">The sequence shown here is derived from an EMBL/GenBank/DDBJ whole genome shotgun (WGS) entry which is preliminary data.</text>
</comment>
<feature type="transmembrane region" description="Helical" evidence="5">
    <location>
        <begin position="49"/>
        <end position="70"/>
    </location>
</feature>
<organism evidence="7 8">
    <name type="scientific">Penicillium arizonense</name>
    <dbReference type="NCBI Taxonomy" id="1835702"/>
    <lineage>
        <taxon>Eukaryota</taxon>
        <taxon>Fungi</taxon>
        <taxon>Dikarya</taxon>
        <taxon>Ascomycota</taxon>
        <taxon>Pezizomycotina</taxon>
        <taxon>Eurotiomycetes</taxon>
        <taxon>Eurotiomycetidae</taxon>
        <taxon>Eurotiales</taxon>
        <taxon>Aspergillaceae</taxon>
        <taxon>Penicillium</taxon>
    </lineage>
</organism>
<dbReference type="PANTHER" id="PTHR23502:SF60">
    <property type="entry name" value="MAJOR FACILITATOR SUPERFAMILY (MFS) PROFILE DOMAIN-CONTAINING PROTEIN-RELATED"/>
    <property type="match status" value="1"/>
</dbReference>
<dbReference type="Gene3D" id="1.20.1720.10">
    <property type="entry name" value="Multidrug resistance protein D"/>
    <property type="match status" value="1"/>
</dbReference>
<dbReference type="RefSeq" id="XP_022490735.1">
    <property type="nucleotide sequence ID" value="XM_022629139.1"/>
</dbReference>
<protein>
    <recommendedName>
        <fullName evidence="6">Major facilitator superfamily (MFS) profile domain-containing protein</fullName>
    </recommendedName>
</protein>
<dbReference type="InterPro" id="IPR020846">
    <property type="entry name" value="MFS_dom"/>
</dbReference>
<sequence>MVAPALDSMASDLKVKSETEQYLMMSIFLLAYALGPFIIAPLSEMYGRVVILQSANMFYLIFNIVCGFATSPGQMFAFRFLSGFGGSAPQAIGGGVLSDCWRKEERGAATALYSLMPFLGPAVGPIAGGYLTQYMSWRWIFWIVSIADAVVQVLAFCFLSETYAPTILATKRRKLQKETGNDKLHTEYDSPDRTFGQELRKNLVRPLRMLFTQPAIQALALYRGYQYGLMYLV</sequence>
<evidence type="ECO:0000259" key="6">
    <source>
        <dbReference type="PROSITE" id="PS50850"/>
    </source>
</evidence>
<dbReference type="STRING" id="1835702.A0A1F5LQA8"/>
<evidence type="ECO:0000256" key="1">
    <source>
        <dbReference type="ARBA" id="ARBA00004141"/>
    </source>
</evidence>
<evidence type="ECO:0000313" key="7">
    <source>
        <dbReference type="EMBL" id="OGE55305.1"/>
    </source>
</evidence>
<dbReference type="Proteomes" id="UP000177622">
    <property type="component" value="Unassembled WGS sequence"/>
</dbReference>
<evidence type="ECO:0000256" key="5">
    <source>
        <dbReference type="SAM" id="Phobius"/>
    </source>
</evidence>
<proteinExistence type="predicted"/>
<dbReference type="GeneID" id="34573873"/>
<feature type="transmembrane region" description="Helical" evidence="5">
    <location>
        <begin position="22"/>
        <end position="42"/>
    </location>
</feature>
<evidence type="ECO:0000256" key="2">
    <source>
        <dbReference type="ARBA" id="ARBA00022692"/>
    </source>
</evidence>
<feature type="domain" description="Major facilitator superfamily (MFS) profile" evidence="6">
    <location>
        <begin position="1"/>
        <end position="233"/>
    </location>
</feature>
<reference evidence="7 8" key="1">
    <citation type="journal article" date="2016" name="Sci. Rep.">
        <title>Penicillium arizonense, a new, genome sequenced fungal species, reveals a high chemical diversity in secreted metabolites.</title>
        <authorList>
            <person name="Grijseels S."/>
            <person name="Nielsen J.C."/>
            <person name="Randelovic M."/>
            <person name="Nielsen J."/>
            <person name="Nielsen K.F."/>
            <person name="Workman M."/>
            <person name="Frisvad J.C."/>
        </authorList>
    </citation>
    <scope>NUCLEOTIDE SEQUENCE [LARGE SCALE GENOMIC DNA]</scope>
    <source>
        <strain evidence="7 8">CBS 141311</strain>
    </source>
</reference>
<dbReference type="GO" id="GO:0022857">
    <property type="term" value="F:transmembrane transporter activity"/>
    <property type="evidence" value="ECO:0007669"/>
    <property type="project" value="InterPro"/>
</dbReference>
<feature type="transmembrane region" description="Helical" evidence="5">
    <location>
        <begin position="109"/>
        <end position="127"/>
    </location>
</feature>
<feature type="transmembrane region" description="Helical" evidence="5">
    <location>
        <begin position="76"/>
        <end position="97"/>
    </location>
</feature>
<dbReference type="EMBL" id="LXJU01000004">
    <property type="protein sequence ID" value="OGE55305.1"/>
    <property type="molecule type" value="Genomic_DNA"/>
</dbReference>
<dbReference type="InterPro" id="IPR011701">
    <property type="entry name" value="MFS"/>
</dbReference>
<dbReference type="SUPFAM" id="SSF103473">
    <property type="entry name" value="MFS general substrate transporter"/>
    <property type="match status" value="1"/>
</dbReference>
<keyword evidence="2 5" id="KW-0812">Transmembrane</keyword>
<dbReference type="AlphaFoldDB" id="A0A1F5LQA8"/>
<evidence type="ECO:0000256" key="4">
    <source>
        <dbReference type="ARBA" id="ARBA00023136"/>
    </source>
</evidence>
<dbReference type="PANTHER" id="PTHR23502">
    <property type="entry name" value="MAJOR FACILITATOR SUPERFAMILY"/>
    <property type="match status" value="1"/>
</dbReference>
<dbReference type="InterPro" id="IPR036259">
    <property type="entry name" value="MFS_trans_sf"/>
</dbReference>
<keyword evidence="3 5" id="KW-1133">Transmembrane helix</keyword>
<name>A0A1F5LQA8_PENAI</name>
<evidence type="ECO:0000313" key="8">
    <source>
        <dbReference type="Proteomes" id="UP000177622"/>
    </source>
</evidence>